<feature type="transmembrane region" description="Helical" evidence="1">
    <location>
        <begin position="15"/>
        <end position="37"/>
    </location>
</feature>
<dbReference type="RefSeq" id="WP_155475163.1">
    <property type="nucleotide sequence ID" value="NZ_WNKU01000002.1"/>
</dbReference>
<evidence type="ECO:0000313" key="2">
    <source>
        <dbReference type="EMBL" id="MTV48073.1"/>
    </source>
</evidence>
<evidence type="ECO:0000256" key="1">
    <source>
        <dbReference type="SAM" id="Phobius"/>
    </source>
</evidence>
<dbReference type="InterPro" id="IPR008928">
    <property type="entry name" value="6-hairpin_glycosidase_sf"/>
</dbReference>
<keyword evidence="1" id="KW-1133">Transmembrane helix</keyword>
<proteinExistence type="predicted"/>
<keyword evidence="3" id="KW-1185">Reference proteome</keyword>
<accession>A0A6I3SGV9</accession>
<gene>
    <name evidence="2" type="ORF">GJ688_03640</name>
</gene>
<dbReference type="AlphaFoldDB" id="A0A6I3SGV9"/>
<dbReference type="Proteomes" id="UP000430670">
    <property type="component" value="Unassembled WGS sequence"/>
</dbReference>
<name>A0A6I3SGV9_HELMO</name>
<dbReference type="OrthoDB" id="1779554at2"/>
<dbReference type="SUPFAM" id="SSF48208">
    <property type="entry name" value="Six-hairpin glycosidases"/>
    <property type="match status" value="1"/>
</dbReference>
<keyword evidence="1" id="KW-0812">Transmembrane</keyword>
<comment type="caution">
    <text evidence="2">The sequence shown here is derived from an EMBL/GenBank/DDBJ whole genome shotgun (WGS) entry which is preliminary data.</text>
</comment>
<organism evidence="2 3">
    <name type="scientific">Heliobacterium mobile</name>
    <name type="common">Heliobacillus mobilis</name>
    <dbReference type="NCBI Taxonomy" id="28064"/>
    <lineage>
        <taxon>Bacteria</taxon>
        <taxon>Bacillati</taxon>
        <taxon>Bacillota</taxon>
        <taxon>Clostridia</taxon>
        <taxon>Eubacteriales</taxon>
        <taxon>Heliobacteriaceae</taxon>
        <taxon>Heliobacterium</taxon>
    </lineage>
</organism>
<keyword evidence="1" id="KW-0472">Membrane</keyword>
<evidence type="ECO:0000313" key="3">
    <source>
        <dbReference type="Proteomes" id="UP000430670"/>
    </source>
</evidence>
<reference evidence="2 3" key="1">
    <citation type="submission" date="2019-11" db="EMBL/GenBank/DDBJ databases">
        <title>Whole-genome sequence of a the green, strictly anaerobic photosynthetic bacterium Heliobacillus mobilis DSM 6151.</title>
        <authorList>
            <person name="Kyndt J.A."/>
            <person name="Meyer T.E."/>
        </authorList>
    </citation>
    <scope>NUCLEOTIDE SEQUENCE [LARGE SCALE GENOMIC DNA]</scope>
    <source>
        <strain evidence="2 3">DSM 6151</strain>
    </source>
</reference>
<dbReference type="EMBL" id="WNKU01000002">
    <property type="protein sequence ID" value="MTV48073.1"/>
    <property type="molecule type" value="Genomic_DNA"/>
</dbReference>
<dbReference type="Gene3D" id="1.50.10.10">
    <property type="match status" value="1"/>
</dbReference>
<dbReference type="InterPro" id="IPR012341">
    <property type="entry name" value="6hp_glycosidase-like_sf"/>
</dbReference>
<sequence>MILTYFTRYKGIRKFFLMSLLPMLLGAYLWIVIPFAWTKVDLATIQRQSGGYAVVTLNAKEDRDLIKDIFSLLVGATPTLKYAGTLGEPLWVVTLRSGNRWIYYQAMDDGYVYRKVWGTDLSDGPSWYLCIPGDAVTKELEQQIFGSFDDPQRVLPVSAQETAPRQEGQLARFVTGTLMNDQGGVYTNFHDDRPEKQDEARNHDILSESTGLLMEYALQTNDQELYRQQVAYTRKYLSSPCGVLSWKVRDADGISQPSSALIDDLRIAAALIQGCERWQNRQDLMLARGILEGVYRFEQLNGSWRPWYDWSGVEKSWKSWHENLMPNGASVLPVRYLAPDYIAIAATVDERFADLVPQATEVIKAADLQNGLFATDVDPANGPFQEKLEVNMIDSLLTAWNGARGGYVSKPTVEFLKKELKKGHIYASYHRNQQKKAIPMTQVESPAVYALAALFLWHAGEPDWANRAVDHLLLHRISNIQSPFFGGFGDPRTGDCYSFDNLMALQALAVVRKQ</sequence>
<protein>
    <submittedName>
        <fullName evidence="2">Uncharacterized protein</fullName>
    </submittedName>
</protein>
<dbReference type="GO" id="GO:0005975">
    <property type="term" value="P:carbohydrate metabolic process"/>
    <property type="evidence" value="ECO:0007669"/>
    <property type="project" value="InterPro"/>
</dbReference>